<dbReference type="RefSeq" id="WP_382370604.1">
    <property type="nucleotide sequence ID" value="NZ_JBHRZI010000011.1"/>
</dbReference>
<keyword evidence="1" id="KW-0812">Transmembrane</keyword>
<evidence type="ECO:0008006" key="4">
    <source>
        <dbReference type="Google" id="ProtNLM"/>
    </source>
</evidence>
<feature type="transmembrane region" description="Helical" evidence="1">
    <location>
        <begin position="36"/>
        <end position="57"/>
    </location>
</feature>
<evidence type="ECO:0000313" key="3">
    <source>
        <dbReference type="Proteomes" id="UP001595690"/>
    </source>
</evidence>
<protein>
    <recommendedName>
        <fullName evidence="4">DUF3592 domain-containing protein</fullName>
    </recommendedName>
</protein>
<comment type="caution">
    <text evidence="2">The sequence shown here is derived from an EMBL/GenBank/DDBJ whole genome shotgun (WGS) entry which is preliminary data.</text>
</comment>
<proteinExistence type="predicted"/>
<keyword evidence="1" id="KW-1133">Transmembrane helix</keyword>
<dbReference type="EMBL" id="JBHRZI010000011">
    <property type="protein sequence ID" value="MFC3891361.1"/>
    <property type="molecule type" value="Genomic_DNA"/>
</dbReference>
<evidence type="ECO:0000313" key="2">
    <source>
        <dbReference type="EMBL" id="MFC3891361.1"/>
    </source>
</evidence>
<feature type="transmembrane region" description="Helical" evidence="1">
    <location>
        <begin position="6"/>
        <end position="24"/>
    </location>
</feature>
<sequence>MKGDLRSLLAIAVALAAGATAWFATSRLRPWSKTSAWALLAVVAIAFVSSLGMKSLWLSGYGEPADGCVVVGRSEHTSRRAPSYYSNELNCGSLQLSYRPSPGYTSKPVGERIDLVIDRTGFAGYAEPGTIKPLTSAFVGVAGLAGLGFAALVLWWPAKKPKKRPDRPDLRRDFLQ</sequence>
<keyword evidence="1" id="KW-0472">Membrane</keyword>
<name>A0ABV8BPX2_9PSEU</name>
<organism evidence="2 3">
    <name type="scientific">Lentzea rhizosphaerae</name>
    <dbReference type="NCBI Taxonomy" id="2041025"/>
    <lineage>
        <taxon>Bacteria</taxon>
        <taxon>Bacillati</taxon>
        <taxon>Actinomycetota</taxon>
        <taxon>Actinomycetes</taxon>
        <taxon>Pseudonocardiales</taxon>
        <taxon>Pseudonocardiaceae</taxon>
        <taxon>Lentzea</taxon>
    </lineage>
</organism>
<evidence type="ECO:0000256" key="1">
    <source>
        <dbReference type="SAM" id="Phobius"/>
    </source>
</evidence>
<gene>
    <name evidence="2" type="ORF">ACFOWZ_07720</name>
</gene>
<dbReference type="Proteomes" id="UP001595690">
    <property type="component" value="Unassembled WGS sequence"/>
</dbReference>
<accession>A0ABV8BPX2</accession>
<keyword evidence="3" id="KW-1185">Reference proteome</keyword>
<reference evidence="3" key="1">
    <citation type="journal article" date="2019" name="Int. J. Syst. Evol. Microbiol.">
        <title>The Global Catalogue of Microorganisms (GCM) 10K type strain sequencing project: providing services to taxonomists for standard genome sequencing and annotation.</title>
        <authorList>
            <consortium name="The Broad Institute Genomics Platform"/>
            <consortium name="The Broad Institute Genome Sequencing Center for Infectious Disease"/>
            <person name="Wu L."/>
            <person name="Ma J."/>
        </authorList>
    </citation>
    <scope>NUCLEOTIDE SEQUENCE [LARGE SCALE GENOMIC DNA]</scope>
    <source>
        <strain evidence="3">CGMCC 4.7405</strain>
    </source>
</reference>
<feature type="transmembrane region" description="Helical" evidence="1">
    <location>
        <begin position="137"/>
        <end position="158"/>
    </location>
</feature>